<dbReference type="Gene3D" id="2.30.30.40">
    <property type="entry name" value="SH3 Domains"/>
    <property type="match status" value="3"/>
</dbReference>
<dbReference type="Proteomes" id="UP000002964">
    <property type="component" value="Unassembled WGS sequence"/>
</dbReference>
<name>H8YYR4_9GAMM</name>
<dbReference type="GO" id="GO:0006935">
    <property type="term" value="P:chemotaxis"/>
    <property type="evidence" value="ECO:0007669"/>
    <property type="project" value="InterPro"/>
</dbReference>
<dbReference type="InterPro" id="IPR036061">
    <property type="entry name" value="CheW-like_dom_sf"/>
</dbReference>
<dbReference type="GO" id="GO:0007165">
    <property type="term" value="P:signal transduction"/>
    <property type="evidence" value="ECO:0007669"/>
    <property type="project" value="InterPro"/>
</dbReference>
<feature type="domain" description="CheW-like" evidence="5">
    <location>
        <begin position="409"/>
        <end position="551"/>
    </location>
</feature>
<feature type="compositionally biased region" description="Acidic residues" evidence="4">
    <location>
        <begin position="399"/>
        <end position="409"/>
    </location>
</feature>
<dbReference type="PROSITE" id="PS50851">
    <property type="entry name" value="CHEW"/>
    <property type="match status" value="3"/>
</dbReference>
<feature type="domain" description="CheW-like" evidence="5">
    <location>
        <begin position="236"/>
        <end position="380"/>
    </location>
</feature>
<evidence type="ECO:0000313" key="7">
    <source>
        <dbReference type="Proteomes" id="UP000002964"/>
    </source>
</evidence>
<dbReference type="Pfam" id="PF01584">
    <property type="entry name" value="CheW"/>
    <property type="match status" value="3"/>
</dbReference>
<feature type="domain" description="CheW-like" evidence="5">
    <location>
        <begin position="66"/>
        <end position="207"/>
    </location>
</feature>
<dbReference type="Gene3D" id="2.40.50.180">
    <property type="entry name" value="CheA-289, Domain 4"/>
    <property type="match status" value="3"/>
</dbReference>
<feature type="region of interest" description="Disordered" evidence="4">
    <location>
        <begin position="1"/>
        <end position="58"/>
    </location>
</feature>
<dbReference type="SMART" id="SM00260">
    <property type="entry name" value="CheW"/>
    <property type="match status" value="3"/>
</dbReference>
<gene>
    <name evidence="6" type="ORF">Thi970DRAFT_01262</name>
</gene>
<dbReference type="EMBL" id="JH603168">
    <property type="protein sequence ID" value="EIC23590.1"/>
    <property type="molecule type" value="Genomic_DNA"/>
</dbReference>
<feature type="region of interest" description="Disordered" evidence="4">
    <location>
        <begin position="389"/>
        <end position="409"/>
    </location>
</feature>
<reference evidence="7" key="1">
    <citation type="submission" date="2011-06" db="EMBL/GenBank/DDBJ databases">
        <authorList>
            <consortium name="US DOE Joint Genome Institute (JGI-PGF)"/>
            <person name="Lucas S."/>
            <person name="Han J."/>
            <person name="Lapidus A."/>
            <person name="Cheng J.-F."/>
            <person name="Goodwin L."/>
            <person name="Pitluck S."/>
            <person name="Peters L."/>
            <person name="Land M.L."/>
            <person name="Hauser L."/>
            <person name="Vogl K."/>
            <person name="Liu Z."/>
            <person name="Overmann J."/>
            <person name="Frigaard N.-U."/>
            <person name="Bryant D.A."/>
            <person name="Woyke T.J."/>
        </authorList>
    </citation>
    <scope>NUCLEOTIDE SEQUENCE [LARGE SCALE GENOMIC DNA]</scope>
    <source>
        <strain evidence="7">970</strain>
    </source>
</reference>
<proteinExistence type="predicted"/>
<evidence type="ECO:0000256" key="2">
    <source>
        <dbReference type="ARBA" id="ARBA00021483"/>
    </source>
</evidence>
<protein>
    <recommendedName>
        <fullName evidence="2">Chemotaxis protein CheW</fullName>
    </recommendedName>
</protein>
<keyword evidence="3" id="KW-0963">Cytoplasm</keyword>
<dbReference type="InterPro" id="IPR039315">
    <property type="entry name" value="CheW"/>
</dbReference>
<organism evidence="6 7">
    <name type="scientific">Thiorhodovibrio frisius</name>
    <dbReference type="NCBI Taxonomy" id="631362"/>
    <lineage>
        <taxon>Bacteria</taxon>
        <taxon>Pseudomonadati</taxon>
        <taxon>Pseudomonadota</taxon>
        <taxon>Gammaproteobacteria</taxon>
        <taxon>Chromatiales</taxon>
        <taxon>Chromatiaceae</taxon>
        <taxon>Thiorhodovibrio</taxon>
    </lineage>
</organism>
<dbReference type="SUPFAM" id="SSF50341">
    <property type="entry name" value="CheW-like"/>
    <property type="match status" value="3"/>
</dbReference>
<dbReference type="GO" id="GO:0005829">
    <property type="term" value="C:cytosol"/>
    <property type="evidence" value="ECO:0007669"/>
    <property type="project" value="TreeGrafter"/>
</dbReference>
<dbReference type="PANTHER" id="PTHR22617:SF45">
    <property type="entry name" value="CHEMOTAXIS PROTEIN CHEW"/>
    <property type="match status" value="1"/>
</dbReference>
<dbReference type="AlphaFoldDB" id="H8YYR4"/>
<dbReference type="STRING" id="631362.Thi970DRAFT_01262"/>
<evidence type="ECO:0000256" key="4">
    <source>
        <dbReference type="SAM" id="MobiDB-lite"/>
    </source>
</evidence>
<reference evidence="6 7" key="2">
    <citation type="submission" date="2011-11" db="EMBL/GenBank/DDBJ databases">
        <authorList>
            <consortium name="US DOE Joint Genome Institute"/>
            <person name="Lucas S."/>
            <person name="Han J."/>
            <person name="Lapidus A."/>
            <person name="Cheng J.-F."/>
            <person name="Goodwin L."/>
            <person name="Pitluck S."/>
            <person name="Peters L."/>
            <person name="Ovchinnikova G."/>
            <person name="Zhang X."/>
            <person name="Detter J.C."/>
            <person name="Han C."/>
            <person name="Tapia R."/>
            <person name="Land M."/>
            <person name="Hauser L."/>
            <person name="Kyrpides N."/>
            <person name="Ivanova N."/>
            <person name="Pagani I."/>
            <person name="Vogl K."/>
            <person name="Liu Z."/>
            <person name="Overmann J."/>
            <person name="Frigaard N.-U."/>
            <person name="Bryant D."/>
            <person name="Woyke T."/>
        </authorList>
    </citation>
    <scope>NUCLEOTIDE SEQUENCE [LARGE SCALE GENOMIC DNA]</scope>
    <source>
        <strain evidence="6 7">970</strain>
    </source>
</reference>
<dbReference type="InterPro" id="IPR002545">
    <property type="entry name" value="CheW-lke_dom"/>
</dbReference>
<evidence type="ECO:0000256" key="1">
    <source>
        <dbReference type="ARBA" id="ARBA00004496"/>
    </source>
</evidence>
<evidence type="ECO:0000259" key="5">
    <source>
        <dbReference type="PROSITE" id="PS50851"/>
    </source>
</evidence>
<sequence>MTIETPPPEMRPEKVGPEQIEPEQIEPETLTENPKDSPPKSRQGQSKQGRDGVPLDDDLDEQVSDIRQFVTFVVGEEVFAVDMAPVQEIIRVPEVVRVPLAPPSLQGLANLRGKVLPIIALRHLFGLPEREHDDTTRALVIDIGQPLGFVVDRVASVIGVEPAKIEAVGSISSTVDTQLLSGLIKDVGGHAMIMVLDFAQLISREFADIAKLAKSAGMTAGLSRQAETEEEEDSDELQLVSFDVAGQEYAVAIENVQEIVQVPEHIVQVPRSEQHVLGVMSLRNRLLPLVSLRRMFALPPQEADEHSRIVVVSLGGTSVGLVMDSVNEVLRVAKAVVEAMPGLLARDGDMADISDICRLDEGKRLVSIISTDNLFRHSAIKEALTTVDSMNESERADVEDSDEESADDDEQVVVFRLDKEEFGVPIESVQEIVRVPEELTHVPKAPAFVEGVINLRGTVLPVIDLRRRLGLQSVERTDRQRVMVFLIEGARTGFIVDSVAEVLKIPKTAIEPAPQLSSEQSQLLARMANLEKQQRLVQLIDPTQLVRGRELADLAALSA</sequence>
<dbReference type="eggNOG" id="COG0835">
    <property type="taxonomic scope" value="Bacteria"/>
</dbReference>
<evidence type="ECO:0000256" key="3">
    <source>
        <dbReference type="ARBA" id="ARBA00022490"/>
    </source>
</evidence>
<dbReference type="HOGENOM" id="CLU_040928_0_0_6"/>
<evidence type="ECO:0000313" key="6">
    <source>
        <dbReference type="EMBL" id="EIC23590.1"/>
    </source>
</evidence>
<dbReference type="PANTHER" id="PTHR22617">
    <property type="entry name" value="CHEMOTAXIS SENSOR HISTIDINE KINASE-RELATED"/>
    <property type="match status" value="1"/>
</dbReference>
<accession>H8YYR4</accession>
<keyword evidence="7" id="KW-1185">Reference proteome</keyword>
<comment type="subcellular location">
    <subcellularLocation>
        <location evidence="1">Cytoplasm</location>
    </subcellularLocation>
</comment>